<dbReference type="InterPro" id="IPR006641">
    <property type="entry name" value="YqgF/RNaseH-like_dom"/>
</dbReference>
<dbReference type="Gene3D" id="3.30.420.140">
    <property type="entry name" value="YqgF/RNase H-like domain"/>
    <property type="match status" value="1"/>
</dbReference>
<comment type="caution">
    <text evidence="7">The sequence shown here is derived from an EMBL/GenBank/DDBJ whole genome shotgun (WGS) entry which is preliminary data.</text>
</comment>
<organism evidence="7 8">
    <name type="scientific">Candidatus Thermochlorobacter aerophilus</name>
    <dbReference type="NCBI Taxonomy" id="1868324"/>
    <lineage>
        <taxon>Bacteria</taxon>
        <taxon>Pseudomonadati</taxon>
        <taxon>Chlorobiota</taxon>
        <taxon>Chlorobiia</taxon>
        <taxon>Chlorobiales</taxon>
        <taxon>Candidatus Thermochlorobacteriaceae</taxon>
        <taxon>Candidatus Thermochlorobacter</taxon>
    </lineage>
</organism>
<dbReference type="PANTHER" id="PTHR33317">
    <property type="entry name" value="POLYNUCLEOTIDYL TRANSFERASE, RIBONUCLEASE H-LIKE SUPERFAMILY PROTEIN"/>
    <property type="match status" value="1"/>
</dbReference>
<dbReference type="InterPro" id="IPR012337">
    <property type="entry name" value="RNaseH-like_sf"/>
</dbReference>
<dbReference type="CDD" id="cd16964">
    <property type="entry name" value="YqgF"/>
    <property type="match status" value="1"/>
</dbReference>
<dbReference type="SMART" id="SM00732">
    <property type="entry name" value="YqgFc"/>
    <property type="match status" value="1"/>
</dbReference>
<dbReference type="EC" id="3.1.-.-" evidence="5"/>
<evidence type="ECO:0000313" key="7">
    <source>
        <dbReference type="EMBL" id="RFM23803.1"/>
    </source>
</evidence>
<keyword evidence="3 5" id="KW-0540">Nuclease</keyword>
<dbReference type="Proteomes" id="UP000266389">
    <property type="component" value="Unassembled WGS sequence"/>
</dbReference>
<dbReference type="EMBL" id="PHFL01000058">
    <property type="protein sequence ID" value="RFM23803.1"/>
    <property type="molecule type" value="Genomic_DNA"/>
</dbReference>
<dbReference type="GO" id="GO:0005829">
    <property type="term" value="C:cytosol"/>
    <property type="evidence" value="ECO:0007669"/>
    <property type="project" value="TreeGrafter"/>
</dbReference>
<keyword evidence="4 5" id="KW-0378">Hydrolase</keyword>
<dbReference type="NCBIfam" id="TIGR00250">
    <property type="entry name" value="RNAse_H_YqgF"/>
    <property type="match status" value="1"/>
</dbReference>
<sequence length="143" mass="16110">MTPIKKRILAIDYGTKRIGLAKSDPLHLFAEPIGTFSEPLLYTQIQSLLEQDGIEKILVGYPTSKDGSPNRMTAVVDSFIERLQQRFPALPVERVPEFGSSKQAMRLLIENGVSRKARQTKGRLDRAVASLLLQAYLEQHRHP</sequence>
<comment type="subcellular location">
    <subcellularLocation>
        <location evidence="5">Cytoplasm</location>
    </subcellularLocation>
</comment>
<dbReference type="GO" id="GO:0000967">
    <property type="term" value="P:rRNA 5'-end processing"/>
    <property type="evidence" value="ECO:0007669"/>
    <property type="project" value="UniProtKB-UniRule"/>
</dbReference>
<evidence type="ECO:0000256" key="2">
    <source>
        <dbReference type="ARBA" id="ARBA00022517"/>
    </source>
</evidence>
<dbReference type="InterPro" id="IPR037027">
    <property type="entry name" value="YqgF/RNaseH-like_dom_sf"/>
</dbReference>
<keyword evidence="2 5" id="KW-0690">Ribosome biogenesis</keyword>
<evidence type="ECO:0000259" key="6">
    <source>
        <dbReference type="SMART" id="SM00732"/>
    </source>
</evidence>
<reference evidence="7 8" key="1">
    <citation type="journal article" date="2011" name="ISME J.">
        <title>Community ecology of hot spring cyanobacterial mats: predominant populations and their functional potential.</title>
        <authorList>
            <person name="Klatt C.G."/>
            <person name="Wood J.M."/>
            <person name="Rusch D.B."/>
            <person name="Bateson M.M."/>
            <person name="Hamamura N."/>
            <person name="Heidelberg J.F."/>
            <person name="Grossman A.R."/>
            <person name="Bhaya D."/>
            <person name="Cohan F.M."/>
            <person name="Kuhl M."/>
            <person name="Bryant D.A."/>
            <person name="Ward D.M."/>
        </authorList>
    </citation>
    <scope>NUCLEOTIDE SEQUENCE [LARGE SCALE GENOMIC DNA]</scope>
    <source>
        <strain evidence="7">OS</strain>
    </source>
</reference>
<dbReference type="SUPFAM" id="SSF53098">
    <property type="entry name" value="Ribonuclease H-like"/>
    <property type="match status" value="1"/>
</dbReference>
<evidence type="ECO:0000313" key="8">
    <source>
        <dbReference type="Proteomes" id="UP000266389"/>
    </source>
</evidence>
<evidence type="ECO:0000256" key="5">
    <source>
        <dbReference type="HAMAP-Rule" id="MF_00651"/>
    </source>
</evidence>
<protein>
    <recommendedName>
        <fullName evidence="5">Putative pre-16S rRNA nuclease</fullName>
        <ecNumber evidence="5">3.1.-.-</ecNumber>
    </recommendedName>
</protein>
<dbReference type="HAMAP" id="MF_00651">
    <property type="entry name" value="Nuclease_YqgF"/>
    <property type="match status" value="1"/>
</dbReference>
<feature type="domain" description="YqgF/RNase H-like" evidence="6">
    <location>
        <begin position="6"/>
        <end position="104"/>
    </location>
</feature>
<name>A0A395LZ43_9BACT</name>
<evidence type="ECO:0000256" key="1">
    <source>
        <dbReference type="ARBA" id="ARBA00022490"/>
    </source>
</evidence>
<dbReference type="PANTHER" id="PTHR33317:SF4">
    <property type="entry name" value="POLYNUCLEOTIDYL TRANSFERASE, RIBONUCLEASE H-LIKE SUPERFAMILY PROTEIN"/>
    <property type="match status" value="1"/>
</dbReference>
<proteinExistence type="inferred from homology"/>
<evidence type="ECO:0000256" key="4">
    <source>
        <dbReference type="ARBA" id="ARBA00022801"/>
    </source>
</evidence>
<dbReference type="Pfam" id="PF03652">
    <property type="entry name" value="RuvX"/>
    <property type="match status" value="1"/>
</dbReference>
<evidence type="ECO:0000256" key="3">
    <source>
        <dbReference type="ARBA" id="ARBA00022722"/>
    </source>
</evidence>
<keyword evidence="1 5" id="KW-0963">Cytoplasm</keyword>
<dbReference type="AlphaFoldDB" id="A0A395LZ43"/>
<comment type="similarity">
    <text evidence="5">Belongs to the YqgF HJR family.</text>
</comment>
<accession>A0A395LZ43</accession>
<dbReference type="GO" id="GO:0016788">
    <property type="term" value="F:hydrolase activity, acting on ester bonds"/>
    <property type="evidence" value="ECO:0007669"/>
    <property type="project" value="UniProtKB-UniRule"/>
</dbReference>
<dbReference type="GO" id="GO:0004518">
    <property type="term" value="F:nuclease activity"/>
    <property type="evidence" value="ECO:0007669"/>
    <property type="project" value="UniProtKB-KW"/>
</dbReference>
<gene>
    <name evidence="7" type="primary">ruvX</name>
    <name evidence="7" type="ORF">D0433_09245</name>
</gene>
<dbReference type="InterPro" id="IPR005227">
    <property type="entry name" value="YqgF"/>
</dbReference>
<comment type="function">
    <text evidence="5">Could be a nuclease involved in processing of the 5'-end of pre-16S rRNA.</text>
</comment>